<protein>
    <submittedName>
        <fullName evidence="1">Uncharacterized protein</fullName>
    </submittedName>
</protein>
<comment type="caution">
    <text evidence="1">The sequence shown here is derived from an EMBL/GenBank/DDBJ whole genome shotgun (WGS) entry which is preliminary data.</text>
</comment>
<reference evidence="1 2" key="1">
    <citation type="submission" date="2019-08" db="EMBL/GenBank/DDBJ databases">
        <title>The genome of the soybean aphid Biotype 1, its phylome, world population structure and adaptation to the North American continent.</title>
        <authorList>
            <person name="Giordano R."/>
            <person name="Donthu R.K."/>
            <person name="Hernandez A.G."/>
            <person name="Wright C.L."/>
            <person name="Zimin A.V."/>
        </authorList>
    </citation>
    <scope>NUCLEOTIDE SEQUENCE [LARGE SCALE GENOMIC DNA]</scope>
    <source>
        <tissue evidence="1">Whole aphids</tissue>
    </source>
</reference>
<dbReference type="EMBL" id="VYZN01000053">
    <property type="protein sequence ID" value="KAE9527370.1"/>
    <property type="molecule type" value="Genomic_DNA"/>
</dbReference>
<sequence length="248" mass="28662">MTIFCVDPINTELPKSMCNQLNNGNVGNVAPNSQSIKDIIFFIHFLKNSILNEYKTRWFFIIGEEKRLFIYAGLPFFKCYEKIICGEFCYNEFSPSHAVRGLKIDQRGEKVVQRCRRHHCKRWSSSMSTVFSGDDNEGKQILKPSYENSGNSILSKTKGHRGEDLSPISAISLPIPTGKYECRYVANFDTVNRVEGRFAPIQDWLLYSILKYVLLTVTTLKHFMNINGCWYKNLFNKVDKLHSALLYE</sequence>
<gene>
    <name evidence="1" type="ORF">AGLY_013068</name>
</gene>
<evidence type="ECO:0000313" key="1">
    <source>
        <dbReference type="EMBL" id="KAE9527370.1"/>
    </source>
</evidence>
<keyword evidence="2" id="KW-1185">Reference proteome</keyword>
<evidence type="ECO:0000313" key="2">
    <source>
        <dbReference type="Proteomes" id="UP000475862"/>
    </source>
</evidence>
<accession>A0A6G0T7T4</accession>
<dbReference type="Proteomes" id="UP000475862">
    <property type="component" value="Unassembled WGS sequence"/>
</dbReference>
<proteinExistence type="predicted"/>
<dbReference type="AlphaFoldDB" id="A0A6G0T7T4"/>
<organism evidence="1 2">
    <name type="scientific">Aphis glycines</name>
    <name type="common">Soybean aphid</name>
    <dbReference type="NCBI Taxonomy" id="307491"/>
    <lineage>
        <taxon>Eukaryota</taxon>
        <taxon>Metazoa</taxon>
        <taxon>Ecdysozoa</taxon>
        <taxon>Arthropoda</taxon>
        <taxon>Hexapoda</taxon>
        <taxon>Insecta</taxon>
        <taxon>Pterygota</taxon>
        <taxon>Neoptera</taxon>
        <taxon>Paraneoptera</taxon>
        <taxon>Hemiptera</taxon>
        <taxon>Sternorrhyncha</taxon>
        <taxon>Aphidomorpha</taxon>
        <taxon>Aphidoidea</taxon>
        <taxon>Aphididae</taxon>
        <taxon>Aphidini</taxon>
        <taxon>Aphis</taxon>
        <taxon>Aphis</taxon>
    </lineage>
</organism>
<name>A0A6G0T7T4_APHGL</name>